<keyword evidence="2" id="KW-0489">Methyltransferase</keyword>
<dbReference type="Gene3D" id="3.40.50.150">
    <property type="entry name" value="Vaccinia Virus protein VP39"/>
    <property type="match status" value="1"/>
</dbReference>
<evidence type="ECO:0000256" key="1">
    <source>
        <dbReference type="SAM" id="MobiDB-lite"/>
    </source>
</evidence>
<protein>
    <submittedName>
        <fullName evidence="2">Class I SAM-dependent methyltransferase</fullName>
    </submittedName>
</protein>
<accession>A0ABS0F363</accession>
<dbReference type="GO" id="GO:0032259">
    <property type="term" value="P:methylation"/>
    <property type="evidence" value="ECO:0007669"/>
    <property type="project" value="UniProtKB-KW"/>
</dbReference>
<keyword evidence="3" id="KW-1185">Reference proteome</keyword>
<dbReference type="CDD" id="cd02440">
    <property type="entry name" value="AdoMet_MTases"/>
    <property type="match status" value="1"/>
</dbReference>
<gene>
    <name evidence="2" type="ORF">IW967_07675</name>
</gene>
<name>A0ABS0F363_9BACL</name>
<dbReference type="Proteomes" id="UP000642910">
    <property type="component" value="Unassembled WGS sequence"/>
</dbReference>
<evidence type="ECO:0000313" key="2">
    <source>
        <dbReference type="EMBL" id="MBF8377743.1"/>
    </source>
</evidence>
<keyword evidence="2" id="KW-0808">Transferase</keyword>
<dbReference type="EMBL" id="JADPKZ010000038">
    <property type="protein sequence ID" value="MBF8377743.1"/>
    <property type="molecule type" value="Genomic_DNA"/>
</dbReference>
<dbReference type="InterPro" id="IPR029063">
    <property type="entry name" value="SAM-dependent_MTases_sf"/>
</dbReference>
<evidence type="ECO:0000313" key="3">
    <source>
        <dbReference type="Proteomes" id="UP000642910"/>
    </source>
</evidence>
<dbReference type="SUPFAM" id="SSF53335">
    <property type="entry name" value="S-adenosyl-L-methionine-dependent methyltransferases"/>
    <property type="match status" value="1"/>
</dbReference>
<comment type="caution">
    <text evidence="2">The sequence shown here is derived from an EMBL/GenBank/DDBJ whole genome shotgun (WGS) entry which is preliminary data.</text>
</comment>
<sequence length="361" mass="42173">MANMEVPSKARGADAEQSRALLGAEHPVRVGETRLGPQFRYDLRAPRLEELDRFIVERPIRDWSLVRWKDVGKPVRVENYASGKRLWEEKHGDTMPVKTSWEMFNRSFHSWFVKDGPAAQRAAMRRMLKSVASLRADEIASVFQELQQVTLWNLAHRVTDTIWDPRGKRALFRGLDVKRPRILFLGAAEGYEAMQLYAMYPGGEAVMVDYDAFCRDHRFGDFPEDYPFLGYHPATGSARPWYRSEMKLTYMVEDIRKLPFGPEFDIVLSVGLLEHFPDEYKPECIDWHRKFLRPGGYAILTTPRLGWRTKLFYHVMADAMNYTYRELMTVEQMGLYLYENGFNILRHGWIKTHNGIVAQPR</sequence>
<organism evidence="2 3">
    <name type="scientific">Alicyclobacillus mali</name>
    <name type="common">ex Roth et al. 2021</name>
    <dbReference type="NCBI Taxonomy" id="1123961"/>
    <lineage>
        <taxon>Bacteria</taxon>
        <taxon>Bacillati</taxon>
        <taxon>Bacillota</taxon>
        <taxon>Bacilli</taxon>
        <taxon>Bacillales</taxon>
        <taxon>Alicyclobacillaceae</taxon>
        <taxon>Alicyclobacillus</taxon>
    </lineage>
</organism>
<reference evidence="2 3" key="1">
    <citation type="submission" date="2020-11" db="EMBL/GenBank/DDBJ databases">
        <title>Genomic insight of Alicyclobacillus mali FL 18 reveals a new arsenic-resistant strain, with potential in environmental biotechnology.</title>
        <authorList>
            <person name="Fiorentino G."/>
            <person name="Gallo G."/>
            <person name="Aulitto M."/>
        </authorList>
    </citation>
    <scope>NUCLEOTIDE SEQUENCE [LARGE SCALE GENOMIC DNA]</scope>
    <source>
        <strain evidence="2 3">FL 18</strain>
    </source>
</reference>
<proteinExistence type="predicted"/>
<dbReference type="Pfam" id="PF13489">
    <property type="entry name" value="Methyltransf_23"/>
    <property type="match status" value="1"/>
</dbReference>
<dbReference type="GO" id="GO:0008168">
    <property type="term" value="F:methyltransferase activity"/>
    <property type="evidence" value="ECO:0007669"/>
    <property type="project" value="UniProtKB-KW"/>
</dbReference>
<feature type="region of interest" description="Disordered" evidence="1">
    <location>
        <begin position="1"/>
        <end position="20"/>
    </location>
</feature>